<evidence type="ECO:0000313" key="2">
    <source>
        <dbReference type="Proteomes" id="UP000194221"/>
    </source>
</evidence>
<sequence length="75" mass="9123">MVRRKGLRHKFKVFSIFRKKTPENQKVLQKKNIFLKKKAPPPKFMKRKIIIELSLLKSISKLRFIEESIIFLRKK</sequence>
<evidence type="ECO:0000313" key="1">
    <source>
        <dbReference type="EMBL" id="OSY87292.1"/>
    </source>
</evidence>
<keyword evidence="2" id="KW-1185">Reference proteome</keyword>
<comment type="caution">
    <text evidence="1">The sequence shown here is derived from an EMBL/GenBank/DDBJ whole genome shotgun (WGS) entry which is preliminary data.</text>
</comment>
<dbReference type="Proteomes" id="UP000194221">
    <property type="component" value="Unassembled WGS sequence"/>
</dbReference>
<proteinExistence type="predicted"/>
<gene>
    <name evidence="1" type="ORF">WH52_12605</name>
</gene>
<organism evidence="1 2">
    <name type="scientific">Tenacibaculum holothuriorum</name>
    <dbReference type="NCBI Taxonomy" id="1635173"/>
    <lineage>
        <taxon>Bacteria</taxon>
        <taxon>Pseudomonadati</taxon>
        <taxon>Bacteroidota</taxon>
        <taxon>Flavobacteriia</taxon>
        <taxon>Flavobacteriales</taxon>
        <taxon>Flavobacteriaceae</taxon>
        <taxon>Tenacibaculum</taxon>
    </lineage>
</organism>
<dbReference type="EMBL" id="LAPZ01000013">
    <property type="protein sequence ID" value="OSY87292.1"/>
    <property type="molecule type" value="Genomic_DNA"/>
</dbReference>
<protein>
    <submittedName>
        <fullName evidence="1">Uncharacterized protein</fullName>
    </submittedName>
</protein>
<reference evidence="1 2" key="1">
    <citation type="submission" date="2015-03" db="EMBL/GenBank/DDBJ databases">
        <title>Genome sequence of Tenacibaculum sp. S2-2, isolated from intestinal microbiota of sea cucumber, Apostichopus japonicas.</title>
        <authorList>
            <person name="Shao Z."/>
            <person name="Wang L."/>
            <person name="Li X."/>
        </authorList>
    </citation>
    <scope>NUCLEOTIDE SEQUENCE [LARGE SCALE GENOMIC DNA]</scope>
    <source>
        <strain evidence="1 2">S2-2</strain>
    </source>
</reference>
<dbReference type="STRING" id="1635173.WH52_12605"/>
<dbReference type="AlphaFoldDB" id="A0A1Y2PA39"/>
<dbReference type="InParanoid" id="A0A1Y2PA39"/>
<name>A0A1Y2PA39_9FLAO</name>
<accession>A0A1Y2PA39</accession>